<dbReference type="Proteomes" id="UP000007174">
    <property type="component" value="Unassembled WGS sequence"/>
</dbReference>
<dbReference type="HOGENOM" id="CLU_1594405_0_0_1"/>
<name>H1VAJ4_COLHI</name>
<dbReference type="AlphaFoldDB" id="H1VAJ4"/>
<accession>H1VAJ4</accession>
<dbReference type="EMBL" id="CACQ02002378">
    <property type="protein sequence ID" value="CCF37247.1"/>
    <property type="molecule type" value="Genomic_DNA"/>
</dbReference>
<protein>
    <submittedName>
        <fullName evidence="1">Uncharacterized protein</fullName>
    </submittedName>
</protein>
<reference evidence="2" key="1">
    <citation type="journal article" date="2012" name="Nat. Genet.">
        <title>Lifestyle transitions in plant pathogenic Colletotrichum fungi deciphered by genome and transcriptome analyses.</title>
        <authorList>
            <person name="O'Connell R.J."/>
            <person name="Thon M.R."/>
            <person name="Hacquard S."/>
            <person name="Amyotte S.G."/>
            <person name="Kleemann J."/>
            <person name="Torres M.F."/>
            <person name="Damm U."/>
            <person name="Buiate E.A."/>
            <person name="Epstein L."/>
            <person name="Alkan N."/>
            <person name="Altmueller J."/>
            <person name="Alvarado-Balderrama L."/>
            <person name="Bauser C.A."/>
            <person name="Becker C."/>
            <person name="Birren B.W."/>
            <person name="Chen Z."/>
            <person name="Choi J."/>
            <person name="Crouch J.A."/>
            <person name="Duvick J.P."/>
            <person name="Farman M.A."/>
            <person name="Gan P."/>
            <person name="Heiman D."/>
            <person name="Henrissat B."/>
            <person name="Howard R.J."/>
            <person name="Kabbage M."/>
            <person name="Koch C."/>
            <person name="Kracher B."/>
            <person name="Kubo Y."/>
            <person name="Law A.D."/>
            <person name="Lebrun M.-H."/>
            <person name="Lee Y.-H."/>
            <person name="Miyara I."/>
            <person name="Moore N."/>
            <person name="Neumann U."/>
            <person name="Nordstroem K."/>
            <person name="Panaccione D.G."/>
            <person name="Panstruga R."/>
            <person name="Place M."/>
            <person name="Proctor R.H."/>
            <person name="Prusky D."/>
            <person name="Rech G."/>
            <person name="Reinhardt R."/>
            <person name="Rollins J.A."/>
            <person name="Rounsley S."/>
            <person name="Schardl C.L."/>
            <person name="Schwartz D.C."/>
            <person name="Shenoy N."/>
            <person name="Shirasu K."/>
            <person name="Sikhakolli U.R."/>
            <person name="Stueber K."/>
            <person name="Sukno S.A."/>
            <person name="Sweigard J.A."/>
            <person name="Takano Y."/>
            <person name="Takahara H."/>
            <person name="Trail F."/>
            <person name="van der Does H.C."/>
            <person name="Voll L.M."/>
            <person name="Will I."/>
            <person name="Young S."/>
            <person name="Zeng Q."/>
            <person name="Zhang J."/>
            <person name="Zhou S."/>
            <person name="Dickman M.B."/>
            <person name="Schulze-Lefert P."/>
            <person name="Ver Loren van Themaat E."/>
            <person name="Ma L.-J."/>
            <person name="Vaillancourt L.J."/>
        </authorList>
    </citation>
    <scope>NUCLEOTIDE SEQUENCE [LARGE SCALE GENOMIC DNA]</scope>
    <source>
        <strain evidence="2">IMI 349063</strain>
    </source>
</reference>
<organism evidence="1 2">
    <name type="scientific">Colletotrichum higginsianum (strain IMI 349063)</name>
    <name type="common">Crucifer anthracnose fungus</name>
    <dbReference type="NCBI Taxonomy" id="759273"/>
    <lineage>
        <taxon>Eukaryota</taxon>
        <taxon>Fungi</taxon>
        <taxon>Dikarya</taxon>
        <taxon>Ascomycota</taxon>
        <taxon>Pezizomycotina</taxon>
        <taxon>Sordariomycetes</taxon>
        <taxon>Hypocreomycetidae</taxon>
        <taxon>Glomerellales</taxon>
        <taxon>Glomerellaceae</taxon>
        <taxon>Colletotrichum</taxon>
        <taxon>Colletotrichum destructivum species complex</taxon>
    </lineage>
</organism>
<proteinExistence type="predicted"/>
<evidence type="ECO:0000313" key="2">
    <source>
        <dbReference type="Proteomes" id="UP000007174"/>
    </source>
</evidence>
<sequence length="167" mass="18223">MRKYVEIHLANKGNTESRLDESSDNAIQTFGKVLGICEVNTLSVGWNAEPRLSTLRGSFCYLDPPLESCLVVLRHGLSSIMRGSQTRLFDGNFHANGQTAVIQGMPLFGYHNIQPLLKRHCAFSGYGLNGTSQRHDPATSRHLIGLGHLSPTGTSFGVAGKTPQSRE</sequence>
<gene>
    <name evidence="1" type="ORF">CH063_08629</name>
</gene>
<evidence type="ECO:0000313" key="1">
    <source>
        <dbReference type="EMBL" id="CCF37247.1"/>
    </source>
</evidence>